<evidence type="ECO:0000256" key="13">
    <source>
        <dbReference type="SAM" id="MobiDB-lite"/>
    </source>
</evidence>
<comment type="catalytic activity">
    <reaction evidence="1">
        <text>S-ubiquitinyl-[E2 ubiquitin-conjugating enzyme]-L-cysteine + [acceptor protein]-L-lysine = [E2 ubiquitin-conjugating enzyme]-L-cysteine + N(6)-ubiquitinyl-[acceptor protein]-L-lysine.</text>
        <dbReference type="EC" id="2.3.2.27"/>
    </reaction>
</comment>
<name>A0A9P3LVP0_9FUNG</name>
<feature type="transmembrane region" description="Helical" evidence="14">
    <location>
        <begin position="987"/>
        <end position="1004"/>
    </location>
</feature>
<organism evidence="16 17">
    <name type="scientific">Entomortierella parvispora</name>
    <dbReference type="NCBI Taxonomy" id="205924"/>
    <lineage>
        <taxon>Eukaryota</taxon>
        <taxon>Fungi</taxon>
        <taxon>Fungi incertae sedis</taxon>
        <taxon>Mucoromycota</taxon>
        <taxon>Mortierellomycotina</taxon>
        <taxon>Mortierellomycetes</taxon>
        <taxon>Mortierellales</taxon>
        <taxon>Mortierellaceae</taxon>
        <taxon>Entomortierella</taxon>
    </lineage>
</organism>
<accession>A0A9P3LVP0</accession>
<feature type="transmembrane region" description="Helical" evidence="14">
    <location>
        <begin position="1393"/>
        <end position="1411"/>
    </location>
</feature>
<evidence type="ECO:0000256" key="12">
    <source>
        <dbReference type="ARBA" id="ARBA00023136"/>
    </source>
</evidence>
<evidence type="ECO:0000256" key="2">
    <source>
        <dbReference type="ARBA" id="ARBA00004141"/>
    </source>
</evidence>
<dbReference type="PANTHER" id="PTHR13145">
    <property type="entry name" value="SSM4 PROTEIN"/>
    <property type="match status" value="1"/>
</dbReference>
<feature type="compositionally biased region" description="Low complexity" evidence="13">
    <location>
        <begin position="378"/>
        <end position="387"/>
    </location>
</feature>
<dbReference type="SUPFAM" id="SSF57850">
    <property type="entry name" value="RING/U-box"/>
    <property type="match status" value="1"/>
</dbReference>
<feature type="transmembrane region" description="Helical" evidence="14">
    <location>
        <begin position="618"/>
        <end position="638"/>
    </location>
</feature>
<feature type="transmembrane region" description="Helical" evidence="14">
    <location>
        <begin position="89"/>
        <end position="114"/>
    </location>
</feature>
<reference evidence="16" key="2">
    <citation type="journal article" date="2022" name="Microbiol. Resour. Announc.">
        <title>Whole-Genome Sequence of Entomortierella parvispora E1425, a Mucoromycotan Fungus Associated with Burkholderiaceae-Related Endosymbiotic Bacteria.</title>
        <authorList>
            <person name="Herlambang A."/>
            <person name="Guo Y."/>
            <person name="Takashima Y."/>
            <person name="Narisawa K."/>
            <person name="Ohta H."/>
            <person name="Nishizawa T."/>
        </authorList>
    </citation>
    <scope>NUCLEOTIDE SEQUENCE</scope>
    <source>
        <strain evidence="16">E1425</strain>
    </source>
</reference>
<feature type="transmembrane region" description="Helical" evidence="14">
    <location>
        <begin position="1166"/>
        <end position="1191"/>
    </location>
</feature>
<dbReference type="Pfam" id="PF23113">
    <property type="entry name" value="MARCHF6_C"/>
    <property type="match status" value="1"/>
</dbReference>
<dbReference type="InterPro" id="IPR056521">
    <property type="entry name" value="MARCHF6-like_C"/>
</dbReference>
<dbReference type="PANTHER" id="PTHR13145:SF0">
    <property type="entry name" value="E3 UBIQUITIN-PROTEIN LIGASE MARCHF6"/>
    <property type="match status" value="1"/>
</dbReference>
<keyword evidence="11 14" id="KW-1133">Transmembrane helix</keyword>
<keyword evidence="6 14" id="KW-0812">Transmembrane</keyword>
<dbReference type="OrthoDB" id="264354at2759"/>
<feature type="compositionally biased region" description="Gly residues" evidence="13">
    <location>
        <begin position="344"/>
        <end position="354"/>
    </location>
</feature>
<dbReference type="EMBL" id="BQFW01000006">
    <property type="protein sequence ID" value="GJJ72204.1"/>
    <property type="molecule type" value="Genomic_DNA"/>
</dbReference>
<dbReference type="CDD" id="cd16702">
    <property type="entry name" value="RING_CH-C4HC3_MARCH6"/>
    <property type="match status" value="1"/>
</dbReference>
<keyword evidence="9" id="KW-0833">Ubl conjugation pathway</keyword>
<evidence type="ECO:0000256" key="8">
    <source>
        <dbReference type="ARBA" id="ARBA00022771"/>
    </source>
</evidence>
<feature type="compositionally biased region" description="Polar residues" evidence="13">
    <location>
        <begin position="281"/>
        <end position="293"/>
    </location>
</feature>
<dbReference type="Proteomes" id="UP000827284">
    <property type="component" value="Unassembled WGS sequence"/>
</dbReference>
<feature type="domain" description="RING-CH-type" evidence="15">
    <location>
        <begin position="1"/>
        <end position="61"/>
    </location>
</feature>
<dbReference type="Gene3D" id="3.30.40.10">
    <property type="entry name" value="Zinc/RING finger domain, C3HC4 (zinc finger)"/>
    <property type="match status" value="1"/>
</dbReference>
<keyword evidence="17" id="KW-1185">Reference proteome</keyword>
<evidence type="ECO:0000256" key="4">
    <source>
        <dbReference type="ARBA" id="ARBA00012483"/>
    </source>
</evidence>
<feature type="region of interest" description="Disordered" evidence="13">
    <location>
        <begin position="264"/>
        <end position="293"/>
    </location>
</feature>
<feature type="region of interest" description="Disordered" evidence="13">
    <location>
        <begin position="1463"/>
        <end position="1495"/>
    </location>
</feature>
<dbReference type="PROSITE" id="PS51292">
    <property type="entry name" value="ZF_RING_CH"/>
    <property type="match status" value="1"/>
</dbReference>
<feature type="region of interest" description="Disordered" evidence="13">
    <location>
        <begin position="342"/>
        <end position="425"/>
    </location>
</feature>
<feature type="transmembrane region" description="Helical" evidence="14">
    <location>
        <begin position="942"/>
        <end position="967"/>
    </location>
</feature>
<feature type="compositionally biased region" description="Polar residues" evidence="13">
    <location>
        <begin position="401"/>
        <end position="415"/>
    </location>
</feature>
<evidence type="ECO:0000256" key="7">
    <source>
        <dbReference type="ARBA" id="ARBA00022723"/>
    </source>
</evidence>
<sequence length="1576" mass="175645">MEESEEICRVCRSEGTTDQPLFHPCKCSGSIRFVHQECLLEWLKHSNKRYCELCKYNFSFTPIYSPEMPATIPLTVLIRRATDKVANGMLMILRAVLVATIWLMILPYFTIWIWRLYFWIGETFAFRANGLETPQWNATSFFASRHNMSELTAPPSSDTGKTVDSVPVLLAQVLAPEYQWISKFMLDCFEGQIISGVVIVVFVIVFLLREWVIQNQEHDGLRMGMNDGGVPAAAEEAEGHGFVEHAVERLIAVQHHIEAVVEGEISEDEEESQEAAERPQLGNSQTGDSGLSTTSEADVFESLYTQPGSTHMMQPQRRPSYVQDGVPPGPYEHARFFWETENAGGSGSSGGGSGSTSSSLNPTMAPFGSWPGEGGSAAGSSNGGVSSTLPFRPFNERTHSSDPTTQAFASTNTLDRSGRRPPAMESRLGRDISFTAPEDIPSLGDRSTYGTGIGYVYDPVNQTYHPERRILTRMGAPLYWKEGVPLTYRNVYLKQDGTEMTAGEKRKRFDELCMQDILSPLDIQRLRTWGINTEGVLEGAVEDRVRARRQELFRQIEERDVQRRPGEAPNPGPIAVPHARRLAAVPVAQDRDDEEELDGILEVIGMNGSFWILLQNSLLMAALICSSLGLGVWIPFMLGKTTLLMNPINIFRIPLGLLSRLTDPILDFLLDRVVPFIGDTLSKVGSAVLSKSVPIFSPVLIPILGPSWDLMAMDKLNGFYQDHVVSAWQVFMDISTSSTLNADVPTSAILEQAALGNQTANVTLVHHVARKWAELAYGNTSGDKFAAILVGYALMFAAASWYFSRVENAYGQSFAKMTRDALRQQGLILKIAFFIVIEHFVFPLVCGVAIGMSTLPVFRGSTFWTRVAFYSYTPGWFVFLHWIVGTIFVIYFSVFIGMCRTIVRPGVMWFIKNPSDEGFNPFRENLERPLTHQLKKLVKAAFMYLTLIALGFLLVTQTINFVFKGVFPLRGSMDPLSSSEIVTDVPIDLLLFHLVVPLTARWLNPTHRAKVFFKHWCRTLSRWLRLTSFLYGVDGARFPEEEGHVVHRTWKTWILGSRPPIPGAANVDGATTGSGEELDISAPVVFVQDGALYRVPNVDRRLPLKDRLIFVPVNENGDALDPNEDLLGQVDHNAELPRIIDGPRPLVDPKQGTVVVYGPPNFQRRLLAFVFVLWTSSMFFLAMSLVCPLVVGRAIFMWTGMNHIRDIHCITAGVYVLAGIWYSGNWILAKLRSRATMTAEMGEELQPRDLKSRLKAVWRVVTAGVKLAYFVLTFGIILPLALGLMVELYLILPLRSAVDGEGGMIFVVNWAVGLIYMKICHRILTAMPDNALIADLNRVFVNADVHQWDAGLATRRLILPAIMASFLVISCPLALAWAVIQYKGLEGPIRGKIMAHSYPTFLIIVLIAVGLKEMVQIIRGWGQYVRDEEYLVGRQLHNLHDENETAAAAAAATFGNTSAVETLEQGSSSTEATTSTALEHESSPRLRRLPSLEPSELHDLEEESALFGDDTEMPKHFGIRYSRNAPDGDDLTLGEGGTEESQSLFMEPEQDMIAYRTRSRRRLMAQAQEQGGSFHM</sequence>
<evidence type="ECO:0000256" key="5">
    <source>
        <dbReference type="ARBA" id="ARBA00022679"/>
    </source>
</evidence>
<dbReference type="InterPro" id="IPR011016">
    <property type="entry name" value="Znf_RING-CH"/>
</dbReference>
<keyword evidence="7" id="KW-0479">Metal-binding</keyword>
<feature type="transmembrane region" description="Helical" evidence="14">
    <location>
        <begin position="1302"/>
        <end position="1319"/>
    </location>
</feature>
<feature type="transmembrane region" description="Helical" evidence="14">
    <location>
        <begin position="827"/>
        <end position="855"/>
    </location>
</feature>
<feature type="transmembrane region" description="Helical" evidence="14">
    <location>
        <begin position="875"/>
        <end position="898"/>
    </location>
</feature>
<feature type="transmembrane region" description="Helical" evidence="14">
    <location>
        <begin position="785"/>
        <end position="806"/>
    </location>
</feature>
<feature type="compositionally biased region" description="Acidic residues" evidence="13">
    <location>
        <begin position="264"/>
        <end position="274"/>
    </location>
</feature>
<dbReference type="GO" id="GO:0036503">
    <property type="term" value="P:ERAD pathway"/>
    <property type="evidence" value="ECO:0007669"/>
    <property type="project" value="TreeGrafter"/>
</dbReference>
<gene>
    <name evidence="16" type="ORF">EMPS_04561</name>
</gene>
<feature type="transmembrane region" description="Helical" evidence="14">
    <location>
        <begin position="1203"/>
        <end position="1224"/>
    </location>
</feature>
<protein>
    <recommendedName>
        <fullName evidence="4">RING-type E3 ubiquitin transferase</fullName>
        <ecNumber evidence="4">2.3.2.27</ecNumber>
    </recommendedName>
</protein>
<dbReference type="EC" id="2.3.2.27" evidence="4"/>
<comment type="caution">
    <text evidence="16">The sequence shown here is derived from an EMBL/GenBank/DDBJ whole genome shotgun (WGS) entry which is preliminary data.</text>
</comment>
<feature type="compositionally biased region" description="Low complexity" evidence="13">
    <location>
        <begin position="1467"/>
        <end position="1477"/>
    </location>
</feature>
<dbReference type="InterPro" id="IPR013083">
    <property type="entry name" value="Znf_RING/FYVE/PHD"/>
</dbReference>
<evidence type="ECO:0000259" key="15">
    <source>
        <dbReference type="PROSITE" id="PS51292"/>
    </source>
</evidence>
<dbReference type="Pfam" id="PF12906">
    <property type="entry name" value="RINGv"/>
    <property type="match status" value="1"/>
</dbReference>
<evidence type="ECO:0000256" key="3">
    <source>
        <dbReference type="ARBA" id="ARBA00004906"/>
    </source>
</evidence>
<dbReference type="SMART" id="SM00744">
    <property type="entry name" value="RINGv"/>
    <property type="match status" value="1"/>
</dbReference>
<proteinExistence type="predicted"/>
<feature type="region of interest" description="Disordered" evidence="13">
    <location>
        <begin position="1521"/>
        <end position="1542"/>
    </location>
</feature>
<keyword evidence="8" id="KW-0863">Zinc-finger</keyword>
<evidence type="ECO:0000256" key="9">
    <source>
        <dbReference type="ARBA" id="ARBA00022786"/>
    </source>
</evidence>
<feature type="transmembrane region" description="Helical" evidence="14">
    <location>
        <begin position="1256"/>
        <end position="1282"/>
    </location>
</feature>
<evidence type="ECO:0000256" key="10">
    <source>
        <dbReference type="ARBA" id="ARBA00022833"/>
    </source>
</evidence>
<comment type="subcellular location">
    <subcellularLocation>
        <location evidence="2">Membrane</location>
        <topology evidence="2">Multi-pass membrane protein</topology>
    </subcellularLocation>
</comment>
<dbReference type="GO" id="GO:0005789">
    <property type="term" value="C:endoplasmic reticulum membrane"/>
    <property type="evidence" value="ECO:0007669"/>
    <property type="project" value="TreeGrafter"/>
</dbReference>
<dbReference type="FunFam" id="3.30.40.10:FF:000287">
    <property type="entry name" value="RING finger membrane protein"/>
    <property type="match status" value="1"/>
</dbReference>
<evidence type="ECO:0000313" key="17">
    <source>
        <dbReference type="Proteomes" id="UP000827284"/>
    </source>
</evidence>
<evidence type="ECO:0000256" key="11">
    <source>
        <dbReference type="ARBA" id="ARBA00022989"/>
    </source>
</evidence>
<comment type="pathway">
    <text evidence="3">Protein modification; protein ubiquitination.</text>
</comment>
<evidence type="ECO:0000256" key="1">
    <source>
        <dbReference type="ARBA" id="ARBA00000900"/>
    </source>
</evidence>
<keyword evidence="10" id="KW-0862">Zinc</keyword>
<dbReference type="GO" id="GO:0061630">
    <property type="term" value="F:ubiquitin protein ligase activity"/>
    <property type="evidence" value="ECO:0007669"/>
    <property type="project" value="UniProtKB-EC"/>
</dbReference>
<evidence type="ECO:0000256" key="6">
    <source>
        <dbReference type="ARBA" id="ARBA00022692"/>
    </source>
</evidence>
<evidence type="ECO:0000256" key="14">
    <source>
        <dbReference type="SAM" id="Phobius"/>
    </source>
</evidence>
<dbReference type="GO" id="GO:0008270">
    <property type="term" value="F:zinc ion binding"/>
    <property type="evidence" value="ECO:0007669"/>
    <property type="project" value="UniProtKB-KW"/>
</dbReference>
<keyword evidence="12 14" id="KW-0472">Membrane</keyword>
<feature type="transmembrane region" description="Helical" evidence="14">
    <location>
        <begin position="1357"/>
        <end position="1381"/>
    </location>
</feature>
<feature type="transmembrane region" description="Helical" evidence="14">
    <location>
        <begin position="193"/>
        <end position="213"/>
    </location>
</feature>
<reference evidence="16" key="1">
    <citation type="submission" date="2021-11" db="EMBL/GenBank/DDBJ databases">
        <authorList>
            <person name="Herlambang A."/>
            <person name="Guo Y."/>
            <person name="Takashima Y."/>
            <person name="Nishizawa T."/>
        </authorList>
    </citation>
    <scope>NUCLEOTIDE SEQUENCE</scope>
    <source>
        <strain evidence="16">E1425</strain>
    </source>
</reference>
<keyword evidence="5" id="KW-0808">Transferase</keyword>
<evidence type="ECO:0000313" key="16">
    <source>
        <dbReference type="EMBL" id="GJJ72204.1"/>
    </source>
</evidence>